<dbReference type="InterPro" id="IPR029068">
    <property type="entry name" value="Glyas_Bleomycin-R_OHBP_Dase"/>
</dbReference>
<evidence type="ECO:0000256" key="14">
    <source>
        <dbReference type="ARBA" id="ARBA00031146"/>
    </source>
</evidence>
<keyword evidence="9 15" id="KW-0058">Aromatic hydrocarbons catabolism</keyword>
<evidence type="ECO:0000256" key="13">
    <source>
        <dbReference type="ARBA" id="ARBA00030369"/>
    </source>
</evidence>
<dbReference type="EMBL" id="JACEZU010000013">
    <property type="protein sequence ID" value="MBA5689847.1"/>
    <property type="molecule type" value="Genomic_DNA"/>
</dbReference>
<dbReference type="Pfam" id="PF22247">
    <property type="entry name" value="Diox-like_N"/>
    <property type="match status" value="1"/>
</dbReference>
<evidence type="ECO:0000256" key="7">
    <source>
        <dbReference type="ARBA" id="ARBA00022723"/>
    </source>
</evidence>
<keyword evidence="18" id="KW-1185">Reference proteome</keyword>
<dbReference type="Gene3D" id="3.10.180.10">
    <property type="entry name" value="2,3-Dihydroxybiphenyl 1,2-Dioxygenase, domain 1"/>
    <property type="match status" value="2"/>
</dbReference>
<dbReference type="InterPro" id="IPR054560">
    <property type="entry name" value="XylE-like_N"/>
</dbReference>
<evidence type="ECO:0000259" key="16">
    <source>
        <dbReference type="PROSITE" id="PS51819"/>
    </source>
</evidence>
<keyword evidence="11 15" id="KW-0560">Oxidoreductase</keyword>
<keyword evidence="8" id="KW-0677">Repeat</keyword>
<evidence type="ECO:0000256" key="12">
    <source>
        <dbReference type="ARBA" id="ARBA00023004"/>
    </source>
</evidence>
<comment type="subunit">
    <text evidence="4">Homotetramer.</text>
</comment>
<evidence type="ECO:0000256" key="15">
    <source>
        <dbReference type="RuleBase" id="RU000683"/>
    </source>
</evidence>
<dbReference type="PANTHER" id="PTHR21366">
    <property type="entry name" value="GLYOXALASE FAMILY PROTEIN"/>
    <property type="match status" value="1"/>
</dbReference>
<evidence type="ECO:0000256" key="3">
    <source>
        <dbReference type="ARBA" id="ARBA00008784"/>
    </source>
</evidence>
<accession>A0A7W2FDW4</accession>
<evidence type="ECO:0000313" key="17">
    <source>
        <dbReference type="EMBL" id="MBA5689847.1"/>
    </source>
</evidence>
<evidence type="ECO:0000256" key="1">
    <source>
        <dbReference type="ARBA" id="ARBA00000163"/>
    </source>
</evidence>
<organism evidence="17 18">
    <name type="scientific">Rugamonas apoptosis</name>
    <dbReference type="NCBI Taxonomy" id="2758570"/>
    <lineage>
        <taxon>Bacteria</taxon>
        <taxon>Pseudomonadati</taxon>
        <taxon>Pseudomonadota</taxon>
        <taxon>Betaproteobacteria</taxon>
        <taxon>Burkholderiales</taxon>
        <taxon>Oxalobacteraceae</taxon>
        <taxon>Telluria group</taxon>
        <taxon>Rugamonas</taxon>
    </lineage>
</organism>
<dbReference type="Pfam" id="PF00903">
    <property type="entry name" value="Glyoxalase"/>
    <property type="match status" value="1"/>
</dbReference>
<comment type="catalytic activity">
    <reaction evidence="1">
        <text>catechol + O2 = (2Z,4E)-2-hydroxy-6-oxohexa-2,4-dienoate + H(+)</text>
        <dbReference type="Rhea" id="RHEA:17337"/>
        <dbReference type="ChEBI" id="CHEBI:15378"/>
        <dbReference type="ChEBI" id="CHEBI:15379"/>
        <dbReference type="ChEBI" id="CHEBI:18135"/>
        <dbReference type="ChEBI" id="CHEBI:71198"/>
        <dbReference type="EC" id="1.13.11.2"/>
    </reaction>
</comment>
<dbReference type="InterPro" id="IPR000486">
    <property type="entry name" value="Xdiol_ring_cleave_dOase_1/2"/>
</dbReference>
<protein>
    <recommendedName>
        <fullName evidence="6">Metapyrocatechase</fullName>
        <ecNumber evidence="5">1.13.11.2</ecNumber>
    </recommendedName>
    <alternativeName>
        <fullName evidence="14">CatO2ase</fullName>
    </alternativeName>
    <alternativeName>
        <fullName evidence="13">Catechol 2,3-dioxygenase</fullName>
    </alternativeName>
</protein>
<reference evidence="17 18" key="1">
    <citation type="submission" date="2020-07" db="EMBL/GenBank/DDBJ databases">
        <title>Novel species isolated from subtropical streams in China.</title>
        <authorList>
            <person name="Lu H."/>
        </authorList>
    </citation>
    <scope>NUCLEOTIDE SEQUENCE [LARGE SCALE GENOMIC DNA]</scope>
    <source>
        <strain evidence="17 18">LX47W</strain>
    </source>
</reference>
<dbReference type="PROSITE" id="PS00082">
    <property type="entry name" value="EXTRADIOL_DIOXYGENAS"/>
    <property type="match status" value="1"/>
</dbReference>
<dbReference type="InterPro" id="IPR017624">
    <property type="entry name" value="Catechol_2-3_dOase"/>
</dbReference>
<dbReference type="Proteomes" id="UP000573499">
    <property type="component" value="Unassembled WGS sequence"/>
</dbReference>
<dbReference type="NCBIfam" id="TIGR03211">
    <property type="entry name" value="catechol_2_3"/>
    <property type="match status" value="1"/>
</dbReference>
<evidence type="ECO:0000256" key="9">
    <source>
        <dbReference type="ARBA" id="ARBA00022797"/>
    </source>
</evidence>
<keyword evidence="12 15" id="KW-0408">Iron</keyword>
<comment type="cofactor">
    <cofactor evidence="2 15">
        <name>Fe(2+)</name>
        <dbReference type="ChEBI" id="CHEBI:29033"/>
    </cofactor>
</comment>
<feature type="domain" description="VOC" evidence="16">
    <location>
        <begin position="151"/>
        <end position="271"/>
    </location>
</feature>
<evidence type="ECO:0000256" key="4">
    <source>
        <dbReference type="ARBA" id="ARBA00011881"/>
    </source>
</evidence>
<name>A0A7W2FDW4_9BURK</name>
<proteinExistence type="inferred from homology"/>
<evidence type="ECO:0000256" key="11">
    <source>
        <dbReference type="ARBA" id="ARBA00023002"/>
    </source>
</evidence>
<evidence type="ECO:0000313" key="18">
    <source>
        <dbReference type="Proteomes" id="UP000573499"/>
    </source>
</evidence>
<dbReference type="PANTHER" id="PTHR21366:SF14">
    <property type="entry name" value="GLYOXALASE DOMAIN-CONTAINING PROTEIN 5"/>
    <property type="match status" value="1"/>
</dbReference>
<evidence type="ECO:0000256" key="6">
    <source>
        <dbReference type="ARBA" id="ARBA00022190"/>
    </source>
</evidence>
<feature type="domain" description="VOC" evidence="16">
    <location>
        <begin position="8"/>
        <end position="123"/>
    </location>
</feature>
<dbReference type="GO" id="GO:0008198">
    <property type="term" value="F:ferrous iron binding"/>
    <property type="evidence" value="ECO:0007669"/>
    <property type="project" value="InterPro"/>
</dbReference>
<dbReference type="InterPro" id="IPR004360">
    <property type="entry name" value="Glyas_Fos-R_dOase_dom"/>
</dbReference>
<dbReference type="RefSeq" id="WP_182156653.1">
    <property type="nucleotide sequence ID" value="NZ_JACEZU010000013.1"/>
</dbReference>
<dbReference type="InterPro" id="IPR050383">
    <property type="entry name" value="GlyoxalaseI/FosfomycinResist"/>
</dbReference>
<dbReference type="SUPFAM" id="SSF54593">
    <property type="entry name" value="Glyoxalase/Bleomycin resistance protein/Dihydroxybiphenyl dioxygenase"/>
    <property type="match status" value="1"/>
</dbReference>
<gene>
    <name evidence="17" type="ORF">H3H39_22620</name>
</gene>
<evidence type="ECO:0000256" key="2">
    <source>
        <dbReference type="ARBA" id="ARBA00001954"/>
    </source>
</evidence>
<evidence type="ECO:0000256" key="10">
    <source>
        <dbReference type="ARBA" id="ARBA00022964"/>
    </source>
</evidence>
<dbReference type="InterPro" id="IPR037523">
    <property type="entry name" value="VOC_core"/>
</dbReference>
<dbReference type="AlphaFoldDB" id="A0A7W2FDW4"/>
<evidence type="ECO:0000256" key="5">
    <source>
        <dbReference type="ARBA" id="ARBA00013117"/>
    </source>
</evidence>
<dbReference type="EC" id="1.13.11.2" evidence="5"/>
<dbReference type="PROSITE" id="PS51819">
    <property type="entry name" value="VOC"/>
    <property type="match status" value="2"/>
</dbReference>
<dbReference type="GO" id="GO:0018577">
    <property type="term" value="F:catechol 2,3-dioxygenase activity"/>
    <property type="evidence" value="ECO:0007669"/>
    <property type="project" value="UniProtKB-EC"/>
</dbReference>
<comment type="similarity">
    <text evidence="3 15">Belongs to the extradiol ring-cleavage dioxygenase family.</text>
</comment>
<evidence type="ECO:0000256" key="8">
    <source>
        <dbReference type="ARBA" id="ARBA00022737"/>
    </source>
</evidence>
<keyword evidence="7" id="KW-0479">Metal-binding</keyword>
<comment type="caution">
    <text evidence="17">The sequence shown here is derived from an EMBL/GenBank/DDBJ whole genome shotgun (WGS) entry which is preliminary data.</text>
</comment>
<sequence length="311" mass="34883">MAMTGVLRPGHVQIRVLDLDEGVRHYRDVMGLEETGRDEQGRVYLKCWDEIDHASVVLRQADRAGLDFIGFKVLNVKTLNQLEADLKEYGVKTERIPAREMLETGERVRFVVASGHTIELYAEKAPFGNGCGPVNPAPWSAQSERGIAPRRLDHALLYGPNIEEVRKLFVDVLGFTMVEHILTPDGSANQVVFLSCSIKSHDIAFGEFPEPGKLHHCSFLMDSWDHVLRAGDIMSMHKVPVDIGPTRHGVTRGCTIYAFDPSGNRFETFKEDRTPYPDHAPLTWTFDGLVGEGGLDYVQRKLHETFLTVVS</sequence>
<keyword evidence="10 15" id="KW-0223">Dioxygenase</keyword>